<dbReference type="SMART" id="SM00388">
    <property type="entry name" value="HisKA"/>
    <property type="match status" value="1"/>
</dbReference>
<keyword evidence="7" id="KW-0812">Transmembrane</keyword>
<dbReference type="EMBL" id="JBBKZS010000002">
    <property type="protein sequence ID" value="MEJ8853988.1"/>
    <property type="molecule type" value="Genomic_DNA"/>
</dbReference>
<dbReference type="SMART" id="SM00448">
    <property type="entry name" value="REC"/>
    <property type="match status" value="1"/>
</dbReference>
<keyword evidence="7" id="KW-1133">Transmembrane helix</keyword>
<dbReference type="SMART" id="SM00387">
    <property type="entry name" value="HATPase_c"/>
    <property type="match status" value="1"/>
</dbReference>
<sequence length="607" mass="65783">MGQRRALPEDRMLVEQLRLQLGNIGSSVIPTLVVAAVLVGVLHNEANELALSAWCAAIVIFKLFLAWDARRLLASTIDPADARRLLWRKVGLNLVDGVAWGALAWAALGSTTVAGSVLVVAVLAGVAGSSMSSLAPIFPAFVAFGVAELLLLSSKLWQMDDPAYKTLAGASVLYMVALLGQARNGSRAARRAIALGFENLDLVERLRVETDHAQEAQRVADEANLAKSRFLAAASHDLRQPIHAQGLFLEVLARSRLSPEQADALANARATWQASAEMLDTLLDFSRLEAGVVEPQWQVFALQPLFNKIENELAPQADAKGIVYRSRETHAVVHADPALVGLILRNLVSNAIRYTEQGGVLVACRMHGEEAVLEVWDTGVGIDPSQHREIFREFHQLGNAERDRRKGLGLGLAIAQGLARALGQELTLASVPGRGSVFRFKLPLQRGGVVIEDGSGRDATSARASFDARVLVIDDDETIRTGMRQLLRAWGCECDVADSIEEAQALARVHRPDMVIIDYRLREQRSGAGAAAALRAEFGDDLPMLLITGDTAPQRLREARATGVPLLHKPVLPAQLHRAMTALLQGRELDSTFAWLRSADGERVEAP</sequence>
<dbReference type="SUPFAM" id="SSF55874">
    <property type="entry name" value="ATPase domain of HSP90 chaperone/DNA topoisomerase II/histidine kinase"/>
    <property type="match status" value="1"/>
</dbReference>
<dbReference type="PROSITE" id="PS50109">
    <property type="entry name" value="HIS_KIN"/>
    <property type="match status" value="1"/>
</dbReference>
<keyword evidence="11" id="KW-1185">Reference proteome</keyword>
<dbReference type="InterPro" id="IPR036890">
    <property type="entry name" value="HATPase_C_sf"/>
</dbReference>
<dbReference type="SUPFAM" id="SSF52172">
    <property type="entry name" value="CheY-like"/>
    <property type="match status" value="1"/>
</dbReference>
<evidence type="ECO:0000256" key="7">
    <source>
        <dbReference type="SAM" id="Phobius"/>
    </source>
</evidence>
<dbReference type="Gene3D" id="3.30.565.10">
    <property type="entry name" value="Histidine kinase-like ATPase, C-terminal domain"/>
    <property type="match status" value="1"/>
</dbReference>
<feature type="domain" description="Histidine kinase" evidence="8">
    <location>
        <begin position="233"/>
        <end position="446"/>
    </location>
</feature>
<keyword evidence="4 10" id="KW-0808">Transferase</keyword>
<protein>
    <recommendedName>
        <fullName evidence="2">histidine kinase</fullName>
        <ecNumber evidence="2">2.7.13.3</ecNumber>
    </recommendedName>
</protein>
<feature type="transmembrane region" description="Helical" evidence="7">
    <location>
        <begin position="163"/>
        <end position="182"/>
    </location>
</feature>
<dbReference type="Pfam" id="PF00512">
    <property type="entry name" value="HisKA"/>
    <property type="match status" value="1"/>
</dbReference>
<dbReference type="InterPro" id="IPR003661">
    <property type="entry name" value="HisK_dim/P_dom"/>
</dbReference>
<dbReference type="PROSITE" id="PS50110">
    <property type="entry name" value="RESPONSE_REGULATORY"/>
    <property type="match status" value="1"/>
</dbReference>
<dbReference type="InterPro" id="IPR036097">
    <property type="entry name" value="HisK_dim/P_sf"/>
</dbReference>
<evidence type="ECO:0000256" key="2">
    <source>
        <dbReference type="ARBA" id="ARBA00012438"/>
    </source>
</evidence>
<comment type="catalytic activity">
    <reaction evidence="1">
        <text>ATP + protein L-histidine = ADP + protein N-phospho-L-histidine.</text>
        <dbReference type="EC" id="2.7.13.3"/>
    </reaction>
</comment>
<keyword evidence="3 6" id="KW-0597">Phosphoprotein</keyword>
<dbReference type="CDD" id="cd00082">
    <property type="entry name" value="HisKA"/>
    <property type="match status" value="1"/>
</dbReference>
<reference evidence="10 11" key="1">
    <citation type="submission" date="2024-03" db="EMBL/GenBank/DDBJ databases">
        <title>Novel species of the genus Variovorax.</title>
        <authorList>
            <person name="Liu Q."/>
            <person name="Xin Y.-H."/>
        </authorList>
    </citation>
    <scope>NUCLEOTIDE SEQUENCE [LARGE SCALE GENOMIC DNA]</scope>
    <source>
        <strain evidence="10 11">KACC 18901</strain>
    </source>
</reference>
<dbReference type="PANTHER" id="PTHR43047:SF9">
    <property type="entry name" value="HISTIDINE KINASE"/>
    <property type="match status" value="1"/>
</dbReference>
<dbReference type="Pfam" id="PF02518">
    <property type="entry name" value="HATPase_c"/>
    <property type="match status" value="1"/>
</dbReference>
<feature type="modified residue" description="4-aspartylphosphate" evidence="6">
    <location>
        <position position="518"/>
    </location>
</feature>
<evidence type="ECO:0000256" key="6">
    <source>
        <dbReference type="PROSITE-ProRule" id="PRU00169"/>
    </source>
</evidence>
<evidence type="ECO:0000313" key="11">
    <source>
        <dbReference type="Proteomes" id="UP001367030"/>
    </source>
</evidence>
<dbReference type="PRINTS" id="PR00344">
    <property type="entry name" value="BCTRLSENSOR"/>
</dbReference>
<feature type="transmembrane region" description="Helical" evidence="7">
    <location>
        <begin position="49"/>
        <end position="69"/>
    </location>
</feature>
<dbReference type="SUPFAM" id="SSF47384">
    <property type="entry name" value="Homodimeric domain of signal transducing histidine kinase"/>
    <property type="match status" value="1"/>
</dbReference>
<keyword evidence="5 10" id="KW-0418">Kinase</keyword>
<evidence type="ECO:0000256" key="3">
    <source>
        <dbReference type="ARBA" id="ARBA00022553"/>
    </source>
</evidence>
<feature type="domain" description="Response regulatory" evidence="9">
    <location>
        <begin position="469"/>
        <end position="584"/>
    </location>
</feature>
<dbReference type="GO" id="GO:0004673">
    <property type="term" value="F:protein histidine kinase activity"/>
    <property type="evidence" value="ECO:0007669"/>
    <property type="project" value="UniProtKB-EC"/>
</dbReference>
<dbReference type="EC" id="2.7.13.3" evidence="2"/>
<dbReference type="InterPro" id="IPR005467">
    <property type="entry name" value="His_kinase_dom"/>
</dbReference>
<evidence type="ECO:0000259" key="9">
    <source>
        <dbReference type="PROSITE" id="PS50110"/>
    </source>
</evidence>
<comment type="caution">
    <text evidence="10">The sequence shown here is derived from an EMBL/GenBank/DDBJ whole genome shotgun (WGS) entry which is preliminary data.</text>
</comment>
<evidence type="ECO:0000259" key="8">
    <source>
        <dbReference type="PROSITE" id="PS50109"/>
    </source>
</evidence>
<dbReference type="Gene3D" id="1.10.287.130">
    <property type="match status" value="1"/>
</dbReference>
<feature type="transmembrane region" description="Helical" evidence="7">
    <location>
        <begin position="113"/>
        <end position="130"/>
    </location>
</feature>
<dbReference type="CDD" id="cd00156">
    <property type="entry name" value="REC"/>
    <property type="match status" value="1"/>
</dbReference>
<dbReference type="InterPro" id="IPR001789">
    <property type="entry name" value="Sig_transdc_resp-reg_receiver"/>
</dbReference>
<dbReference type="RefSeq" id="WP_340334083.1">
    <property type="nucleotide sequence ID" value="NZ_JBBKZS010000002.1"/>
</dbReference>
<evidence type="ECO:0000256" key="5">
    <source>
        <dbReference type="ARBA" id="ARBA00022777"/>
    </source>
</evidence>
<dbReference type="InterPro" id="IPR003594">
    <property type="entry name" value="HATPase_dom"/>
</dbReference>
<dbReference type="InterPro" id="IPR004358">
    <property type="entry name" value="Sig_transdc_His_kin-like_C"/>
</dbReference>
<feature type="transmembrane region" description="Helical" evidence="7">
    <location>
        <begin position="137"/>
        <end position="157"/>
    </location>
</feature>
<accession>A0ABU8X4M7</accession>
<evidence type="ECO:0000256" key="4">
    <source>
        <dbReference type="ARBA" id="ARBA00022679"/>
    </source>
</evidence>
<dbReference type="InterPro" id="IPR011006">
    <property type="entry name" value="CheY-like_superfamily"/>
</dbReference>
<keyword evidence="7" id="KW-0472">Membrane</keyword>
<gene>
    <name evidence="10" type="ORF">WKW79_05380</name>
</gene>
<dbReference type="PANTHER" id="PTHR43047">
    <property type="entry name" value="TWO-COMPONENT HISTIDINE PROTEIN KINASE"/>
    <property type="match status" value="1"/>
</dbReference>
<name>A0ABU8X4M7_9BURK</name>
<feature type="transmembrane region" description="Helical" evidence="7">
    <location>
        <begin position="21"/>
        <end position="43"/>
    </location>
</feature>
<dbReference type="Gene3D" id="3.40.50.2300">
    <property type="match status" value="1"/>
</dbReference>
<proteinExistence type="predicted"/>
<evidence type="ECO:0000313" key="10">
    <source>
        <dbReference type="EMBL" id="MEJ8853988.1"/>
    </source>
</evidence>
<dbReference type="Proteomes" id="UP001367030">
    <property type="component" value="Unassembled WGS sequence"/>
</dbReference>
<evidence type="ECO:0000256" key="1">
    <source>
        <dbReference type="ARBA" id="ARBA00000085"/>
    </source>
</evidence>
<dbReference type="Pfam" id="PF00072">
    <property type="entry name" value="Response_reg"/>
    <property type="match status" value="1"/>
</dbReference>
<organism evidence="10 11">
    <name type="scientific">Variovorax robiniae</name>
    <dbReference type="NCBI Taxonomy" id="1836199"/>
    <lineage>
        <taxon>Bacteria</taxon>
        <taxon>Pseudomonadati</taxon>
        <taxon>Pseudomonadota</taxon>
        <taxon>Betaproteobacteria</taxon>
        <taxon>Burkholderiales</taxon>
        <taxon>Comamonadaceae</taxon>
        <taxon>Variovorax</taxon>
    </lineage>
</organism>